<feature type="compositionally biased region" description="Pro residues" evidence="1">
    <location>
        <begin position="282"/>
        <end position="292"/>
    </location>
</feature>
<keyword evidence="4" id="KW-1185">Reference proteome</keyword>
<feature type="region of interest" description="Disordered" evidence="1">
    <location>
        <begin position="169"/>
        <end position="292"/>
    </location>
</feature>
<evidence type="ECO:0000256" key="1">
    <source>
        <dbReference type="SAM" id="MobiDB-lite"/>
    </source>
</evidence>
<feature type="transmembrane region" description="Helical" evidence="2">
    <location>
        <begin position="46"/>
        <end position="67"/>
    </location>
</feature>
<name>A0ABQ2ECN0_9ACTN</name>
<feature type="transmembrane region" description="Helical" evidence="2">
    <location>
        <begin position="147"/>
        <end position="167"/>
    </location>
</feature>
<keyword evidence="2" id="KW-0812">Transmembrane</keyword>
<dbReference type="EMBL" id="BMMV01000013">
    <property type="protein sequence ID" value="GGK05921.1"/>
    <property type="molecule type" value="Genomic_DNA"/>
</dbReference>
<feature type="compositionally biased region" description="Polar residues" evidence="1">
    <location>
        <begin position="255"/>
        <end position="268"/>
    </location>
</feature>
<feature type="compositionally biased region" description="Low complexity" evidence="1">
    <location>
        <begin position="204"/>
        <end position="227"/>
    </location>
</feature>
<evidence type="ECO:0000313" key="4">
    <source>
        <dbReference type="Proteomes" id="UP000660265"/>
    </source>
</evidence>
<evidence type="ECO:0000313" key="3">
    <source>
        <dbReference type="EMBL" id="GGK05921.1"/>
    </source>
</evidence>
<feature type="region of interest" description="Disordered" evidence="1">
    <location>
        <begin position="88"/>
        <end position="135"/>
    </location>
</feature>
<sequence length="292" mass="28855">MDQSQKPDSRTGERTAPGRLELSVPQVAGSALAAVAAAVFASKLGVYGTIIGAGVVSVIATSGGPLFQHLFRRTGDQLREVTVQVKPRARQVYDSEPPSPAAGVPVPDPHPSAHPDPSAHAQEPSARGEFGGATTYGTRIRGRKRSVVAAVVVFTVAMLAITGYELAAGQDLSGGKGTTFSSVVRGGDTGRDSPPDRPAGPKDGGTTPSDDGTDPGTDTGPGTGPTDTPTPTPSAPGGGQSPDAPESPDTPETGGPSTVPSPGTSQPDGGTAGSGHPEGGTAPPPPAVAPSG</sequence>
<organism evidence="3 4">
    <name type="scientific">Streptomyces camponoticapitis</name>
    <dbReference type="NCBI Taxonomy" id="1616125"/>
    <lineage>
        <taxon>Bacteria</taxon>
        <taxon>Bacillati</taxon>
        <taxon>Actinomycetota</taxon>
        <taxon>Actinomycetes</taxon>
        <taxon>Kitasatosporales</taxon>
        <taxon>Streptomycetaceae</taxon>
        <taxon>Streptomyces</taxon>
    </lineage>
</organism>
<feature type="transmembrane region" description="Helical" evidence="2">
    <location>
        <begin position="20"/>
        <end position="40"/>
    </location>
</feature>
<reference evidence="4" key="1">
    <citation type="journal article" date="2019" name="Int. J. Syst. Evol. Microbiol.">
        <title>The Global Catalogue of Microorganisms (GCM) 10K type strain sequencing project: providing services to taxonomists for standard genome sequencing and annotation.</title>
        <authorList>
            <consortium name="The Broad Institute Genomics Platform"/>
            <consortium name="The Broad Institute Genome Sequencing Center for Infectious Disease"/>
            <person name="Wu L."/>
            <person name="Ma J."/>
        </authorList>
    </citation>
    <scope>NUCLEOTIDE SEQUENCE [LARGE SCALE GENOMIC DNA]</scope>
    <source>
        <strain evidence="4">CGMCC 4.7275</strain>
    </source>
</reference>
<feature type="region of interest" description="Disordered" evidence="1">
    <location>
        <begin position="1"/>
        <end position="20"/>
    </location>
</feature>
<dbReference type="Proteomes" id="UP000660265">
    <property type="component" value="Unassembled WGS sequence"/>
</dbReference>
<gene>
    <name evidence="3" type="ORF">GCM10011583_41970</name>
</gene>
<comment type="caution">
    <text evidence="3">The sequence shown here is derived from an EMBL/GenBank/DDBJ whole genome shotgun (WGS) entry which is preliminary data.</text>
</comment>
<feature type="compositionally biased region" description="Basic and acidic residues" evidence="1">
    <location>
        <begin position="1"/>
        <end position="13"/>
    </location>
</feature>
<keyword evidence="2" id="KW-0472">Membrane</keyword>
<protein>
    <submittedName>
        <fullName evidence="3">Uncharacterized protein</fullName>
    </submittedName>
</protein>
<keyword evidence="2" id="KW-1133">Transmembrane helix</keyword>
<proteinExistence type="predicted"/>
<accession>A0ABQ2ECN0</accession>
<evidence type="ECO:0000256" key="2">
    <source>
        <dbReference type="SAM" id="Phobius"/>
    </source>
</evidence>